<dbReference type="InterPro" id="IPR016156">
    <property type="entry name" value="FAD/NAD-linked_Rdtase_dimer_sf"/>
</dbReference>
<keyword evidence="7 19" id="KW-0285">Flavoprotein</keyword>
<dbReference type="FunFam" id="3.50.50.60:FF:000014">
    <property type="entry name" value="Dihydrolipoyl dehydrogenase"/>
    <property type="match status" value="1"/>
</dbReference>
<keyword evidence="10 19" id="KW-0560">Oxidoreductase</keyword>
<dbReference type="InterPro" id="IPR004099">
    <property type="entry name" value="Pyr_nucl-diS_OxRdtase_dimer"/>
</dbReference>
<comment type="subunit">
    <text evidence="3">Homodimer.</text>
</comment>
<keyword evidence="11 17" id="KW-0520">NAD</keyword>
<keyword evidence="12" id="KW-1015">Disulfide bond</keyword>
<sequence length="476" mass="50775">MSKEIKAQVVVLGSGPAGYSAAFRCADLGLDTVLVEKYNTLGGVCLNVGCIPSKALLHVAKVIEEAKAMADHGVVFGEPTTDISKIRVWKEKVVNQLTGGLGGMAKMRKVNVVNGYGKFTGPNTIVVEGADGATTVNFDNAIIAAGSRPIELPFIPHEDPRIWDSTDALELKEVPEKMLVMGGGIIGLEMGTVYHALGSQIDVVEMFDQVIPAADKDIVKVFTKRISKKFNLMLETKVTAVEAKEDGIYVTMEGKKAPAEPTRYDAVLVAIGRVPNGKLMDAEKAGVEVDERGFINVDKQLRTNIPHIHAVGDIVGQPMLAHKGVHEAHVAAEVIAGKKHYFDPKVIPSIAYTEPEVAWVGLTEKEAKEQGVSYEVATFPWAASGRAIASDCSDGMTKIIFDKDTHRVIGGAIVGTNGGELLGEIGLAIEMGCDAEDIALTIHAHPTLHESVGLAAEVFEGSITDLPNAKAVKKKK</sequence>
<evidence type="ECO:0000313" key="22">
    <source>
        <dbReference type="EMBL" id="CZF78208.1"/>
    </source>
</evidence>
<accession>A0A128EUD7</accession>
<keyword evidence="9" id="KW-0007">Acetylation</keyword>
<dbReference type="PANTHER" id="PTHR22912">
    <property type="entry name" value="DISULFIDE OXIDOREDUCTASE"/>
    <property type="match status" value="1"/>
</dbReference>
<evidence type="ECO:0000256" key="17">
    <source>
        <dbReference type="PIRSR" id="PIRSR000350-3"/>
    </source>
</evidence>
<evidence type="ECO:0000256" key="3">
    <source>
        <dbReference type="ARBA" id="ARBA00011738"/>
    </source>
</evidence>
<evidence type="ECO:0000256" key="4">
    <source>
        <dbReference type="ARBA" id="ARBA00012608"/>
    </source>
</evidence>
<dbReference type="GO" id="GO:0004148">
    <property type="term" value="F:dihydrolipoyl dehydrogenase (NADH) activity"/>
    <property type="evidence" value="ECO:0007669"/>
    <property type="project" value="UniProtKB-EC"/>
</dbReference>
<evidence type="ECO:0000256" key="15">
    <source>
        <dbReference type="ARBA" id="ARBA00054324"/>
    </source>
</evidence>
<keyword evidence="17" id="KW-0547">Nucleotide-binding</keyword>
<dbReference type="InterPro" id="IPR036188">
    <property type="entry name" value="FAD/NAD-bd_sf"/>
</dbReference>
<feature type="binding site" evidence="17">
    <location>
        <begin position="182"/>
        <end position="189"/>
    </location>
    <ligand>
        <name>NAD(+)</name>
        <dbReference type="ChEBI" id="CHEBI:57540"/>
    </ligand>
</feature>
<dbReference type="Pfam" id="PF02852">
    <property type="entry name" value="Pyr_redox_dim"/>
    <property type="match status" value="1"/>
</dbReference>
<dbReference type="FunFam" id="3.50.50.60:FF:000001">
    <property type="entry name" value="Dihydrolipoyl dehydrogenase, mitochondrial"/>
    <property type="match status" value="1"/>
</dbReference>
<protein>
    <recommendedName>
        <fullName evidence="5 19">Dihydrolipoyl dehydrogenase</fullName>
        <ecNumber evidence="4 19">1.8.1.4</ecNumber>
    </recommendedName>
</protein>
<dbReference type="PRINTS" id="PR00368">
    <property type="entry name" value="FADPNR"/>
</dbReference>
<evidence type="ECO:0000256" key="16">
    <source>
        <dbReference type="PIRSR" id="PIRSR000350-2"/>
    </source>
</evidence>
<comment type="function">
    <text evidence="15">Lipoamide dehydrogenase is a component of the glycine cleavage system as well as of the alpha-ketoacid dehydrogenase complexes.</text>
</comment>
<comment type="catalytic activity">
    <reaction evidence="14 19">
        <text>N(6)-[(R)-dihydrolipoyl]-L-lysyl-[protein] + NAD(+) = N(6)-[(R)-lipoyl]-L-lysyl-[protein] + NADH + H(+)</text>
        <dbReference type="Rhea" id="RHEA:15045"/>
        <dbReference type="Rhea" id="RHEA-COMP:10474"/>
        <dbReference type="Rhea" id="RHEA-COMP:10475"/>
        <dbReference type="ChEBI" id="CHEBI:15378"/>
        <dbReference type="ChEBI" id="CHEBI:57540"/>
        <dbReference type="ChEBI" id="CHEBI:57945"/>
        <dbReference type="ChEBI" id="CHEBI:83099"/>
        <dbReference type="ChEBI" id="CHEBI:83100"/>
        <dbReference type="EC" id="1.8.1.4"/>
    </reaction>
</comment>
<evidence type="ECO:0000256" key="10">
    <source>
        <dbReference type="ARBA" id="ARBA00023002"/>
    </source>
</evidence>
<feature type="binding site" evidence="17">
    <location>
        <begin position="319"/>
        <end position="322"/>
    </location>
    <ligand>
        <name>FAD</name>
        <dbReference type="ChEBI" id="CHEBI:57692"/>
    </ligand>
</feature>
<dbReference type="InterPro" id="IPR023753">
    <property type="entry name" value="FAD/NAD-binding_dom"/>
</dbReference>
<dbReference type="OrthoDB" id="9800167at2"/>
<dbReference type="InterPro" id="IPR001100">
    <property type="entry name" value="Pyr_nuc-diS_OxRdtase"/>
</dbReference>
<dbReference type="Gene3D" id="3.30.390.30">
    <property type="match status" value="1"/>
</dbReference>
<dbReference type="GO" id="GO:0005737">
    <property type="term" value="C:cytoplasm"/>
    <property type="evidence" value="ECO:0007669"/>
    <property type="project" value="UniProtKB-SubCell"/>
</dbReference>
<feature type="domain" description="FAD/NAD(P)-binding" evidence="21">
    <location>
        <begin position="8"/>
        <end position="328"/>
    </location>
</feature>
<dbReference type="GO" id="GO:0050660">
    <property type="term" value="F:flavin adenine dinucleotide binding"/>
    <property type="evidence" value="ECO:0007669"/>
    <property type="project" value="InterPro"/>
</dbReference>
<proteinExistence type="inferred from homology"/>
<feature type="active site" description="Proton acceptor" evidence="16">
    <location>
        <position position="445"/>
    </location>
</feature>
<dbReference type="InterPro" id="IPR050151">
    <property type="entry name" value="Class-I_Pyr_Nuc-Dis_Oxidored"/>
</dbReference>
<evidence type="ECO:0000256" key="13">
    <source>
        <dbReference type="ARBA" id="ARBA00023284"/>
    </source>
</evidence>
<dbReference type="AlphaFoldDB" id="A0A128EUD7"/>
<evidence type="ECO:0000256" key="1">
    <source>
        <dbReference type="ARBA" id="ARBA00004496"/>
    </source>
</evidence>
<evidence type="ECO:0000256" key="9">
    <source>
        <dbReference type="ARBA" id="ARBA00022990"/>
    </source>
</evidence>
<keyword evidence="23" id="KW-1185">Reference proteome</keyword>
<dbReference type="PRINTS" id="PR00411">
    <property type="entry name" value="PNDRDTASEI"/>
</dbReference>
<dbReference type="Gene3D" id="3.50.50.60">
    <property type="entry name" value="FAD/NAD(P)-binding domain"/>
    <property type="match status" value="2"/>
</dbReference>
<evidence type="ECO:0000256" key="7">
    <source>
        <dbReference type="ARBA" id="ARBA00022630"/>
    </source>
</evidence>
<comment type="subcellular location">
    <subcellularLocation>
        <location evidence="1">Cytoplasm</location>
    </subcellularLocation>
</comment>
<comment type="miscellaneous">
    <text evidence="19">The active site is a redox-active disulfide bond.</text>
</comment>
<evidence type="ECO:0000256" key="6">
    <source>
        <dbReference type="ARBA" id="ARBA00022490"/>
    </source>
</evidence>
<dbReference type="FunFam" id="3.30.390.30:FF:000001">
    <property type="entry name" value="Dihydrolipoyl dehydrogenase"/>
    <property type="match status" value="1"/>
</dbReference>
<organism evidence="22 23">
    <name type="scientific">Grimontia marina</name>
    <dbReference type="NCBI Taxonomy" id="646534"/>
    <lineage>
        <taxon>Bacteria</taxon>
        <taxon>Pseudomonadati</taxon>
        <taxon>Pseudomonadota</taxon>
        <taxon>Gammaproteobacteria</taxon>
        <taxon>Vibrionales</taxon>
        <taxon>Vibrionaceae</taxon>
        <taxon>Grimontia</taxon>
    </lineage>
</organism>
<evidence type="ECO:0000256" key="8">
    <source>
        <dbReference type="ARBA" id="ARBA00022827"/>
    </source>
</evidence>
<dbReference type="NCBIfam" id="TIGR01350">
    <property type="entry name" value="lipoamide_DH"/>
    <property type="match status" value="1"/>
</dbReference>
<dbReference type="RefSeq" id="WP_062705399.1">
    <property type="nucleotide sequence ID" value="NZ_CAWRCI010000003.1"/>
</dbReference>
<feature type="binding site" evidence="17">
    <location>
        <position position="117"/>
    </location>
    <ligand>
        <name>FAD</name>
        <dbReference type="ChEBI" id="CHEBI:57692"/>
    </ligand>
</feature>
<dbReference type="PANTHER" id="PTHR22912:SF160">
    <property type="entry name" value="DIHYDROLIPOYL DEHYDROGENASE"/>
    <property type="match status" value="1"/>
</dbReference>
<dbReference type="SUPFAM" id="SSF51905">
    <property type="entry name" value="FAD/NAD(P)-binding domain"/>
    <property type="match status" value="1"/>
</dbReference>
<keyword evidence="6" id="KW-0963">Cytoplasm</keyword>
<evidence type="ECO:0000256" key="11">
    <source>
        <dbReference type="ARBA" id="ARBA00023027"/>
    </source>
</evidence>
<dbReference type="EC" id="1.8.1.4" evidence="4 19"/>
<comment type="cofactor">
    <cofactor evidence="17 19">
        <name>FAD</name>
        <dbReference type="ChEBI" id="CHEBI:57692"/>
    </cofactor>
    <text evidence="17 19">Binds 1 FAD per subunit.</text>
</comment>
<keyword evidence="8 17" id="KW-0274">FAD</keyword>
<feature type="disulfide bond" description="Redox-active" evidence="18">
    <location>
        <begin position="45"/>
        <end position="50"/>
    </location>
</feature>
<evidence type="ECO:0000259" key="20">
    <source>
        <dbReference type="Pfam" id="PF02852"/>
    </source>
</evidence>
<dbReference type="Pfam" id="PF07992">
    <property type="entry name" value="Pyr_redox_2"/>
    <property type="match status" value="1"/>
</dbReference>
<feature type="domain" description="Pyridine nucleotide-disulphide oxidoreductase dimerisation" evidence="20">
    <location>
        <begin position="347"/>
        <end position="455"/>
    </location>
</feature>
<name>A0A128EUD7_9GAMM</name>
<dbReference type="GO" id="GO:0006103">
    <property type="term" value="P:2-oxoglutarate metabolic process"/>
    <property type="evidence" value="ECO:0007669"/>
    <property type="project" value="TreeGrafter"/>
</dbReference>
<feature type="binding site" evidence="17">
    <location>
        <position position="54"/>
    </location>
    <ligand>
        <name>FAD</name>
        <dbReference type="ChEBI" id="CHEBI:57692"/>
    </ligand>
</feature>
<dbReference type="PIRSF" id="PIRSF000350">
    <property type="entry name" value="Mercury_reductase_MerA"/>
    <property type="match status" value="1"/>
</dbReference>
<feature type="binding site" evidence="17">
    <location>
        <position position="313"/>
    </location>
    <ligand>
        <name>FAD</name>
        <dbReference type="ChEBI" id="CHEBI:57692"/>
    </ligand>
</feature>
<gene>
    <name evidence="22" type="primary">lpdA</name>
    <name evidence="22" type="ORF">GMA8713_00483</name>
</gene>
<feature type="binding site" evidence="17">
    <location>
        <position position="272"/>
    </location>
    <ligand>
        <name>NAD(+)</name>
        <dbReference type="ChEBI" id="CHEBI:57540"/>
    </ligand>
</feature>
<evidence type="ECO:0000256" key="19">
    <source>
        <dbReference type="RuleBase" id="RU003692"/>
    </source>
</evidence>
<feature type="binding site" evidence="17">
    <location>
        <position position="205"/>
    </location>
    <ligand>
        <name>NAD(+)</name>
        <dbReference type="ChEBI" id="CHEBI:57540"/>
    </ligand>
</feature>
<dbReference type="SUPFAM" id="SSF55424">
    <property type="entry name" value="FAD/NAD-linked reductases, dimerisation (C-terminal) domain"/>
    <property type="match status" value="1"/>
</dbReference>
<evidence type="ECO:0000259" key="21">
    <source>
        <dbReference type="Pfam" id="PF07992"/>
    </source>
</evidence>
<evidence type="ECO:0000256" key="12">
    <source>
        <dbReference type="ARBA" id="ARBA00023157"/>
    </source>
</evidence>
<evidence type="ECO:0000256" key="14">
    <source>
        <dbReference type="ARBA" id="ARBA00049187"/>
    </source>
</evidence>
<dbReference type="Proteomes" id="UP000073601">
    <property type="component" value="Unassembled WGS sequence"/>
</dbReference>
<dbReference type="InterPro" id="IPR012999">
    <property type="entry name" value="Pyr_OxRdtase_I_AS"/>
</dbReference>
<evidence type="ECO:0000313" key="23">
    <source>
        <dbReference type="Proteomes" id="UP000073601"/>
    </source>
</evidence>
<dbReference type="PROSITE" id="PS00076">
    <property type="entry name" value="PYRIDINE_REDOX_1"/>
    <property type="match status" value="1"/>
</dbReference>
<dbReference type="EMBL" id="FIZY01000003">
    <property type="protein sequence ID" value="CZF78208.1"/>
    <property type="molecule type" value="Genomic_DNA"/>
</dbReference>
<reference evidence="23" key="1">
    <citation type="submission" date="2016-02" db="EMBL/GenBank/DDBJ databases">
        <authorList>
            <person name="Rodrigo-Torres Lidia"/>
            <person name="Arahal R.David."/>
        </authorList>
    </citation>
    <scope>NUCLEOTIDE SEQUENCE [LARGE SCALE GENOMIC DNA]</scope>
    <source>
        <strain evidence="23">CECT 8713</strain>
    </source>
</reference>
<dbReference type="InterPro" id="IPR006258">
    <property type="entry name" value="Lipoamide_DH"/>
</dbReference>
<evidence type="ECO:0000256" key="2">
    <source>
        <dbReference type="ARBA" id="ARBA00007532"/>
    </source>
</evidence>
<comment type="similarity">
    <text evidence="2 19">Belongs to the class-I pyridine nucleotide-disulfide oxidoreductase family.</text>
</comment>
<evidence type="ECO:0000256" key="5">
    <source>
        <dbReference type="ARBA" id="ARBA00016961"/>
    </source>
</evidence>
<evidence type="ECO:0000256" key="18">
    <source>
        <dbReference type="PIRSR" id="PIRSR000350-4"/>
    </source>
</evidence>
<keyword evidence="13 19" id="KW-0676">Redox-active center</keyword>